<keyword evidence="6" id="KW-1185">Reference proteome</keyword>
<feature type="transmembrane region" description="Helical" evidence="3">
    <location>
        <begin position="143"/>
        <end position="167"/>
    </location>
</feature>
<evidence type="ECO:0000313" key="6">
    <source>
        <dbReference type="Proteomes" id="UP000325517"/>
    </source>
</evidence>
<dbReference type="OrthoDB" id="290051at2"/>
<dbReference type="InterPro" id="IPR050879">
    <property type="entry name" value="Acyltransferase_3"/>
</dbReference>
<accession>A0A5J6SPC7</accession>
<dbReference type="Proteomes" id="UP000325517">
    <property type="component" value="Chromosome"/>
</dbReference>
<comment type="subcellular location">
    <subcellularLocation>
        <location evidence="1">Membrane</location>
    </subcellularLocation>
</comment>
<feature type="transmembrane region" description="Helical" evidence="3">
    <location>
        <begin position="33"/>
        <end position="53"/>
    </location>
</feature>
<name>A0A5J6SPC7_9BACI</name>
<organism evidence="5 6">
    <name type="scientific">Psychrobacillus glaciei</name>
    <dbReference type="NCBI Taxonomy" id="2283160"/>
    <lineage>
        <taxon>Bacteria</taxon>
        <taxon>Bacillati</taxon>
        <taxon>Bacillota</taxon>
        <taxon>Bacilli</taxon>
        <taxon>Bacillales</taxon>
        <taxon>Bacillaceae</taxon>
        <taxon>Psychrobacillus</taxon>
    </lineage>
</organism>
<sequence length="335" mass="38519">MTLGKYVNFGAWRFFLAFLVVISHLWADMIHGPAAYAVWGFYVLSGYLMTYVLRNKYGFNKEGLISYAFNRFLRIMPLYYVALILGIVTLYFISKGDILQSLNGQFAFPQGTGWLFALTLLPIFPVGNTLVPVSNALGIEVGAYFLLPLIAMNRSTAWITVIIGVFINSNHGFDLLTFETRYATFLPCILSFAIGSLVCHYKDELKKFAFPTLSIVIWLIHALLWLKFPYWPWTYGLYISMILSAWVVISIDSRETSKFDKTLGDFSYPIYLIHTTVGAWFYEYFNFERSFEFFVVSFSVTLIVSWLLVKVIDKPLYSIKKPGILLPNTFRVKSR</sequence>
<feature type="transmembrane region" description="Helical" evidence="3">
    <location>
        <begin position="294"/>
        <end position="312"/>
    </location>
</feature>
<keyword evidence="5" id="KW-0808">Transferase</keyword>
<feature type="transmembrane region" description="Helical" evidence="3">
    <location>
        <begin position="113"/>
        <end position="131"/>
    </location>
</feature>
<keyword evidence="3" id="KW-0812">Transmembrane</keyword>
<feature type="transmembrane region" description="Helical" evidence="3">
    <location>
        <begin position="232"/>
        <end position="251"/>
    </location>
</feature>
<comment type="similarity">
    <text evidence="2">Belongs to the acyltransferase 3 family.</text>
</comment>
<evidence type="ECO:0000256" key="2">
    <source>
        <dbReference type="ARBA" id="ARBA00007400"/>
    </source>
</evidence>
<dbReference type="KEGG" id="psyo:PB01_03675"/>
<keyword evidence="3" id="KW-1133">Transmembrane helix</keyword>
<dbReference type="GO" id="GO:0016747">
    <property type="term" value="F:acyltransferase activity, transferring groups other than amino-acyl groups"/>
    <property type="evidence" value="ECO:0007669"/>
    <property type="project" value="InterPro"/>
</dbReference>
<evidence type="ECO:0000313" key="5">
    <source>
        <dbReference type="EMBL" id="QFF97987.1"/>
    </source>
</evidence>
<dbReference type="AlphaFoldDB" id="A0A5J6SPC7"/>
<keyword evidence="5" id="KW-0012">Acyltransferase</keyword>
<feature type="transmembrane region" description="Helical" evidence="3">
    <location>
        <begin position="263"/>
        <end position="282"/>
    </location>
</feature>
<gene>
    <name evidence="5" type="ORF">PB01_03675</name>
</gene>
<dbReference type="EMBL" id="CP031223">
    <property type="protein sequence ID" value="QFF97987.1"/>
    <property type="molecule type" value="Genomic_DNA"/>
</dbReference>
<feature type="transmembrane region" description="Helical" evidence="3">
    <location>
        <begin position="182"/>
        <end position="201"/>
    </location>
</feature>
<keyword evidence="3" id="KW-0472">Membrane</keyword>
<dbReference type="Pfam" id="PF01757">
    <property type="entry name" value="Acyl_transf_3"/>
    <property type="match status" value="1"/>
</dbReference>
<dbReference type="PANTHER" id="PTHR23028">
    <property type="entry name" value="ACETYLTRANSFERASE"/>
    <property type="match status" value="1"/>
</dbReference>
<feature type="transmembrane region" description="Helical" evidence="3">
    <location>
        <begin position="73"/>
        <end position="93"/>
    </location>
</feature>
<evidence type="ECO:0000259" key="4">
    <source>
        <dbReference type="Pfam" id="PF01757"/>
    </source>
</evidence>
<reference evidence="5 6" key="1">
    <citation type="submission" date="2018-07" db="EMBL/GenBank/DDBJ databases">
        <title>Complete genome sequence of Psychrobacillus sp. PB01, isolated from iceberg, and comparative genome analysis of Psychrobacillus strains.</title>
        <authorList>
            <person name="Lee P.C."/>
        </authorList>
    </citation>
    <scope>NUCLEOTIDE SEQUENCE [LARGE SCALE GENOMIC DNA]</scope>
    <source>
        <strain evidence="5 6">PB01</strain>
    </source>
</reference>
<evidence type="ECO:0000256" key="1">
    <source>
        <dbReference type="ARBA" id="ARBA00004370"/>
    </source>
</evidence>
<protein>
    <submittedName>
        <fullName evidence="5">Acyltransferase</fullName>
    </submittedName>
</protein>
<feature type="transmembrane region" description="Helical" evidence="3">
    <location>
        <begin position="7"/>
        <end position="27"/>
    </location>
</feature>
<evidence type="ECO:0000256" key="3">
    <source>
        <dbReference type="SAM" id="Phobius"/>
    </source>
</evidence>
<proteinExistence type="inferred from homology"/>
<feature type="domain" description="Acyltransferase 3" evidence="4">
    <location>
        <begin position="11"/>
        <end position="309"/>
    </location>
</feature>
<feature type="transmembrane region" description="Helical" evidence="3">
    <location>
        <begin position="208"/>
        <end position="226"/>
    </location>
</feature>
<dbReference type="InterPro" id="IPR002656">
    <property type="entry name" value="Acyl_transf_3_dom"/>
</dbReference>